<reference evidence="1" key="1">
    <citation type="submission" date="2020-12" db="EMBL/GenBank/DDBJ databases">
        <title>Snuella sp. nov., isolated from sediment in Incheon.</title>
        <authorList>
            <person name="Kim W."/>
        </authorList>
    </citation>
    <scope>NUCLEOTIDE SEQUENCE</scope>
    <source>
        <strain evidence="1">CAU 1569</strain>
    </source>
</reference>
<dbReference type="InterPro" id="IPR036583">
    <property type="entry name" value="23S_rRNA_IVS_sf"/>
</dbReference>
<gene>
    <name evidence="1" type="ORF">JF259_09730</name>
</gene>
<sequence length="112" mass="12788">MHVYSFEKLEVWNEAILLAVNTYKTTDLFPNEKKFGLVSQMRRSSVSISSNIAEGTARQTNKDKAHFLSVAYSSSLELLNQAILAKELKFISEENYKNIRLEVESVTNKIMP</sequence>
<protein>
    <submittedName>
        <fullName evidence="1">Four helix bundle protein</fullName>
    </submittedName>
</protein>
<dbReference type="Pfam" id="PF05635">
    <property type="entry name" value="23S_rRNA_IVP"/>
    <property type="match status" value="1"/>
</dbReference>
<dbReference type="Gene3D" id="1.20.1440.60">
    <property type="entry name" value="23S rRNA-intervening sequence"/>
    <property type="match status" value="1"/>
</dbReference>
<dbReference type="EMBL" id="JAELVQ010000010">
    <property type="protein sequence ID" value="MBJ6368366.1"/>
    <property type="molecule type" value="Genomic_DNA"/>
</dbReference>
<comment type="caution">
    <text evidence="1">The sequence shown here is derived from an EMBL/GenBank/DDBJ whole genome shotgun (WGS) entry which is preliminary data.</text>
</comment>
<organism evidence="1 2">
    <name type="scientific">Snuella sedimenti</name>
    <dbReference type="NCBI Taxonomy" id="2798802"/>
    <lineage>
        <taxon>Bacteria</taxon>
        <taxon>Pseudomonadati</taxon>
        <taxon>Bacteroidota</taxon>
        <taxon>Flavobacteriia</taxon>
        <taxon>Flavobacteriales</taxon>
        <taxon>Flavobacteriaceae</taxon>
        <taxon>Snuella</taxon>
    </lineage>
</organism>
<dbReference type="Proteomes" id="UP000610931">
    <property type="component" value="Unassembled WGS sequence"/>
</dbReference>
<name>A0A8J7LYH2_9FLAO</name>
<proteinExistence type="predicted"/>
<keyword evidence="2" id="KW-1185">Reference proteome</keyword>
<dbReference type="PANTHER" id="PTHR38471:SF2">
    <property type="entry name" value="FOUR HELIX BUNDLE PROTEIN"/>
    <property type="match status" value="1"/>
</dbReference>
<dbReference type="CDD" id="cd16377">
    <property type="entry name" value="23S_rRNA_IVP_like"/>
    <property type="match status" value="1"/>
</dbReference>
<dbReference type="PANTHER" id="PTHR38471">
    <property type="entry name" value="FOUR HELIX BUNDLE PROTEIN"/>
    <property type="match status" value="1"/>
</dbReference>
<dbReference type="AlphaFoldDB" id="A0A8J7LYH2"/>
<dbReference type="RefSeq" id="WP_199115119.1">
    <property type="nucleotide sequence ID" value="NZ_JAELVQ010000010.1"/>
</dbReference>
<dbReference type="InterPro" id="IPR012657">
    <property type="entry name" value="23S_rRNA-intervening_sequence"/>
</dbReference>
<evidence type="ECO:0000313" key="2">
    <source>
        <dbReference type="Proteomes" id="UP000610931"/>
    </source>
</evidence>
<accession>A0A8J7LYH2</accession>
<dbReference type="NCBIfam" id="TIGR02436">
    <property type="entry name" value="four helix bundle protein"/>
    <property type="match status" value="1"/>
</dbReference>
<dbReference type="SUPFAM" id="SSF158446">
    <property type="entry name" value="IVS-encoded protein-like"/>
    <property type="match status" value="1"/>
</dbReference>
<evidence type="ECO:0000313" key="1">
    <source>
        <dbReference type="EMBL" id="MBJ6368366.1"/>
    </source>
</evidence>